<organism evidence="2 3">
    <name type="scientific">Camellia sinensis</name>
    <name type="common">Tea plant</name>
    <name type="synonym">Thea sinensis</name>
    <dbReference type="NCBI Taxonomy" id="4442"/>
    <lineage>
        <taxon>Eukaryota</taxon>
        <taxon>Viridiplantae</taxon>
        <taxon>Streptophyta</taxon>
        <taxon>Embryophyta</taxon>
        <taxon>Tracheophyta</taxon>
        <taxon>Spermatophyta</taxon>
        <taxon>Magnoliopsida</taxon>
        <taxon>eudicotyledons</taxon>
        <taxon>Gunneridae</taxon>
        <taxon>Pentapetalae</taxon>
        <taxon>asterids</taxon>
        <taxon>Ericales</taxon>
        <taxon>Theaceae</taxon>
        <taxon>Camellia</taxon>
    </lineage>
</organism>
<gene>
    <name evidence="2" type="ORF">HYC85_011461</name>
</gene>
<sequence>MAVDPNIIPAGAFEIQFSEEKQIEGSNMYTGYIGSIQSNIKVVYHLESQSKDLQWWYEFAMSHCSPYLLRVIGKCQSSSVGKELLFTELVEGTLHDWVKKNPLIDSEYPERLSKPFIGILGDILNGIIYFRCTLRQPHGEICANNVYLVNGNAKLGKALNPKWYKKTFGDDINKFCGMVSSLFKSKGSKLPFGLDHLCRYLQKYIKFEKHLMNAINHPIMLTLDTRCEYRLVAYSLVKHHQNCQLEIMVNKRLGQELSPKKNSRWSWMERIHGKEFETILHYQHNQTLPPSPPSQLPPLQFGSLPPPQPQQQMYMQPQQQPPQTQLPQTQPQLPSPSVDYSNTPVSFLKYNRNAVTHVKDYDRRITNDTIDRTLSSFVLEFMPLLHEVLTRLGVFVRPLPVTI</sequence>
<evidence type="ECO:0000256" key="1">
    <source>
        <dbReference type="SAM" id="MobiDB-lite"/>
    </source>
</evidence>
<dbReference type="AlphaFoldDB" id="A0A7J7HC86"/>
<name>A0A7J7HC86_CAMSI</name>
<feature type="region of interest" description="Disordered" evidence="1">
    <location>
        <begin position="284"/>
        <end position="338"/>
    </location>
</feature>
<reference evidence="3" key="1">
    <citation type="journal article" date="2020" name="Nat. Commun.">
        <title>Genome assembly of wild tea tree DASZ reveals pedigree and selection history of tea varieties.</title>
        <authorList>
            <person name="Zhang W."/>
            <person name="Zhang Y."/>
            <person name="Qiu H."/>
            <person name="Guo Y."/>
            <person name="Wan H."/>
            <person name="Zhang X."/>
            <person name="Scossa F."/>
            <person name="Alseekh S."/>
            <person name="Zhang Q."/>
            <person name="Wang P."/>
            <person name="Xu L."/>
            <person name="Schmidt M.H."/>
            <person name="Jia X."/>
            <person name="Li D."/>
            <person name="Zhu A."/>
            <person name="Guo F."/>
            <person name="Chen W."/>
            <person name="Ni D."/>
            <person name="Usadel B."/>
            <person name="Fernie A.R."/>
            <person name="Wen W."/>
        </authorList>
    </citation>
    <scope>NUCLEOTIDE SEQUENCE [LARGE SCALE GENOMIC DNA]</scope>
    <source>
        <strain evidence="3">cv. G240</strain>
    </source>
</reference>
<proteinExistence type="predicted"/>
<dbReference type="EMBL" id="JACBKZ010000005">
    <property type="protein sequence ID" value="KAF5949468.1"/>
    <property type="molecule type" value="Genomic_DNA"/>
</dbReference>
<protein>
    <submittedName>
        <fullName evidence="2">Uncharacterized protein</fullName>
    </submittedName>
</protein>
<evidence type="ECO:0000313" key="2">
    <source>
        <dbReference type="EMBL" id="KAF5949468.1"/>
    </source>
</evidence>
<evidence type="ECO:0000313" key="3">
    <source>
        <dbReference type="Proteomes" id="UP000593564"/>
    </source>
</evidence>
<dbReference type="SUPFAM" id="SSF56112">
    <property type="entry name" value="Protein kinase-like (PK-like)"/>
    <property type="match status" value="1"/>
</dbReference>
<reference evidence="2 3" key="2">
    <citation type="submission" date="2020-07" db="EMBL/GenBank/DDBJ databases">
        <title>Genome assembly of wild tea tree DASZ reveals pedigree and selection history of tea varieties.</title>
        <authorList>
            <person name="Zhang W."/>
        </authorList>
    </citation>
    <scope>NUCLEOTIDE SEQUENCE [LARGE SCALE GENOMIC DNA]</scope>
    <source>
        <strain evidence="3">cv. G240</strain>
        <tissue evidence="2">Leaf</tissue>
    </source>
</reference>
<keyword evidence="3" id="KW-1185">Reference proteome</keyword>
<feature type="compositionally biased region" description="Low complexity" evidence="1">
    <location>
        <begin position="310"/>
        <end position="337"/>
    </location>
</feature>
<dbReference type="InterPro" id="IPR011009">
    <property type="entry name" value="Kinase-like_dom_sf"/>
</dbReference>
<accession>A0A7J7HC86</accession>
<dbReference type="Proteomes" id="UP000593564">
    <property type="component" value="Unassembled WGS sequence"/>
</dbReference>
<comment type="caution">
    <text evidence="2">The sequence shown here is derived from an EMBL/GenBank/DDBJ whole genome shotgun (WGS) entry which is preliminary data.</text>
</comment>